<dbReference type="Pfam" id="PF14223">
    <property type="entry name" value="Retrotran_gag_2"/>
    <property type="match status" value="1"/>
</dbReference>
<sequence length="150" mass="18021">YKLHHFFINPITLSQYLIEQDFESNQDLLLFTWLLSLLESMLPRVVRCVHSWHIWKEIHKYFHSQLNMQFHQLRLELKYIVKGDHTVEDYLARIQAIINFLLSIGDLVSHLDHIDSTLNGLPHKYNLLYVESMFFNHEAKIEKSKKICSR</sequence>
<evidence type="ECO:0000313" key="2">
    <source>
        <dbReference type="Proteomes" id="UP000257109"/>
    </source>
</evidence>
<dbReference type="EMBL" id="QJKJ01000005">
    <property type="protein sequence ID" value="RDY14839.1"/>
    <property type="molecule type" value="Genomic_DNA"/>
</dbReference>
<gene>
    <name evidence="1" type="ORF">CR513_00028</name>
</gene>
<name>A0A371IIJ0_MUCPR</name>
<dbReference type="Proteomes" id="UP000257109">
    <property type="component" value="Unassembled WGS sequence"/>
</dbReference>
<feature type="non-terminal residue" evidence="1">
    <location>
        <position position="1"/>
    </location>
</feature>
<comment type="caution">
    <text evidence="1">The sequence shown here is derived from an EMBL/GenBank/DDBJ whole genome shotgun (WGS) entry which is preliminary data.</text>
</comment>
<evidence type="ECO:0000313" key="1">
    <source>
        <dbReference type="EMBL" id="RDY14839.1"/>
    </source>
</evidence>
<dbReference type="PANTHER" id="PTHR47481">
    <property type="match status" value="1"/>
</dbReference>
<accession>A0A371IIJ0</accession>
<feature type="non-terminal residue" evidence="1">
    <location>
        <position position="150"/>
    </location>
</feature>
<dbReference type="OrthoDB" id="1436778at2759"/>
<dbReference type="AlphaFoldDB" id="A0A371IIJ0"/>
<reference evidence="1" key="1">
    <citation type="submission" date="2018-05" db="EMBL/GenBank/DDBJ databases">
        <title>Draft genome of Mucuna pruriens seed.</title>
        <authorList>
            <person name="Nnadi N.E."/>
            <person name="Vos R."/>
            <person name="Hasami M.H."/>
            <person name="Devisetty U.K."/>
            <person name="Aguiy J.C."/>
        </authorList>
    </citation>
    <scope>NUCLEOTIDE SEQUENCE [LARGE SCALE GENOMIC DNA]</scope>
    <source>
        <strain evidence="1">JCA_2017</strain>
    </source>
</reference>
<organism evidence="1 2">
    <name type="scientific">Mucuna pruriens</name>
    <name type="common">Velvet bean</name>
    <name type="synonym">Dolichos pruriens</name>
    <dbReference type="NCBI Taxonomy" id="157652"/>
    <lineage>
        <taxon>Eukaryota</taxon>
        <taxon>Viridiplantae</taxon>
        <taxon>Streptophyta</taxon>
        <taxon>Embryophyta</taxon>
        <taxon>Tracheophyta</taxon>
        <taxon>Spermatophyta</taxon>
        <taxon>Magnoliopsida</taxon>
        <taxon>eudicotyledons</taxon>
        <taxon>Gunneridae</taxon>
        <taxon>Pentapetalae</taxon>
        <taxon>rosids</taxon>
        <taxon>fabids</taxon>
        <taxon>Fabales</taxon>
        <taxon>Fabaceae</taxon>
        <taxon>Papilionoideae</taxon>
        <taxon>50 kb inversion clade</taxon>
        <taxon>NPAAA clade</taxon>
        <taxon>indigoferoid/millettioid clade</taxon>
        <taxon>Phaseoleae</taxon>
        <taxon>Mucuna</taxon>
    </lineage>
</organism>
<keyword evidence="2" id="KW-1185">Reference proteome</keyword>
<dbReference type="PANTHER" id="PTHR47481:SF30">
    <property type="entry name" value="CCHC-TYPE DOMAIN-CONTAINING PROTEIN"/>
    <property type="match status" value="1"/>
</dbReference>
<proteinExistence type="predicted"/>
<protein>
    <submittedName>
        <fullName evidence="1">Uncharacterized protein</fullName>
    </submittedName>
</protein>